<dbReference type="Proteomes" id="UP000028995">
    <property type="component" value="Unassembled WGS sequence"/>
</dbReference>
<reference evidence="14 15" key="1">
    <citation type="submission" date="2014-03" db="EMBL/GenBank/DDBJ databases">
        <title>Genomics of Bifidobacteria.</title>
        <authorList>
            <person name="Ventura M."/>
            <person name="Milani C."/>
            <person name="Lugli G.A."/>
        </authorList>
    </citation>
    <scope>NUCLEOTIDE SEQUENCE [LARGE SCALE GENOMIC DNA]</scope>
    <source>
        <strain evidence="14 15">LMG 10510</strain>
    </source>
</reference>
<dbReference type="InterPro" id="IPR043130">
    <property type="entry name" value="CDP-OH_PTrfase_TM_dom"/>
</dbReference>
<keyword evidence="4 11" id="KW-0808">Transferase</keyword>
<evidence type="ECO:0000256" key="10">
    <source>
        <dbReference type="ARBA" id="ARBA00023264"/>
    </source>
</evidence>
<organism evidence="14 15">
    <name type="scientific">Bifidobacterium choerinum</name>
    <dbReference type="NCBI Taxonomy" id="35760"/>
    <lineage>
        <taxon>Bacteria</taxon>
        <taxon>Bacillati</taxon>
        <taxon>Actinomycetota</taxon>
        <taxon>Actinomycetes</taxon>
        <taxon>Bifidobacteriales</taxon>
        <taxon>Bifidobacteriaceae</taxon>
        <taxon>Bifidobacterium</taxon>
    </lineage>
</organism>
<dbReference type="GO" id="GO:0008444">
    <property type="term" value="F:CDP-diacylglycerol-glycerol-3-phosphate 3-phosphatidyltransferase activity"/>
    <property type="evidence" value="ECO:0007669"/>
    <property type="project" value="UniProtKB-EC"/>
</dbReference>
<dbReference type="GO" id="GO:0046474">
    <property type="term" value="P:glycerophospholipid biosynthetic process"/>
    <property type="evidence" value="ECO:0007669"/>
    <property type="project" value="TreeGrafter"/>
</dbReference>
<dbReference type="eggNOG" id="COG0558">
    <property type="taxonomic scope" value="Bacteria"/>
</dbReference>
<reference evidence="13 16" key="2">
    <citation type="submission" date="2016-11" db="EMBL/GenBank/DDBJ databases">
        <title>complete genome sequence of Bifidobacterium choerinum strain FMB-1.</title>
        <authorList>
            <person name="Park C.-S."/>
            <person name="Jung D.-H."/>
            <person name="Choi D.-S."/>
        </authorList>
    </citation>
    <scope>NUCLEOTIDE SEQUENCE [LARGE SCALE GENOMIC DNA]</scope>
    <source>
        <strain evidence="13 16">FMB-1</strain>
    </source>
</reference>
<evidence type="ECO:0000256" key="7">
    <source>
        <dbReference type="ARBA" id="ARBA00023098"/>
    </source>
</evidence>
<dbReference type="KEGG" id="bcho:BcFMB_07430"/>
<dbReference type="AlphaFoldDB" id="A0A087AEF4"/>
<dbReference type="GO" id="GO:0016020">
    <property type="term" value="C:membrane"/>
    <property type="evidence" value="ECO:0007669"/>
    <property type="project" value="UniProtKB-SubCell"/>
</dbReference>
<dbReference type="OrthoDB" id="9796672at2"/>
<dbReference type="UniPathway" id="UPA00085"/>
<evidence type="ECO:0000256" key="3">
    <source>
        <dbReference type="ARBA" id="ARBA00022516"/>
    </source>
</evidence>
<dbReference type="PANTHER" id="PTHR14269">
    <property type="entry name" value="CDP-DIACYLGLYCEROL--GLYCEROL-3-PHOSPHATE 3-PHOSPHATIDYLTRANSFERASE-RELATED"/>
    <property type="match status" value="1"/>
</dbReference>
<feature type="transmembrane region" description="Helical" evidence="12">
    <location>
        <begin position="128"/>
        <end position="150"/>
    </location>
</feature>
<evidence type="ECO:0000313" key="13">
    <source>
        <dbReference type="EMBL" id="ATU20775.1"/>
    </source>
</evidence>
<evidence type="ECO:0000256" key="8">
    <source>
        <dbReference type="ARBA" id="ARBA00023136"/>
    </source>
</evidence>
<dbReference type="InterPro" id="IPR004570">
    <property type="entry name" value="Phosphatidylglycerol_P_synth"/>
</dbReference>
<name>A0A087AEF4_9BIFI</name>
<keyword evidence="15" id="KW-1185">Reference proteome</keyword>
<dbReference type="Proteomes" id="UP000229907">
    <property type="component" value="Chromosome"/>
</dbReference>
<dbReference type="InterPro" id="IPR048254">
    <property type="entry name" value="CDP_ALCOHOL_P_TRANSF_CS"/>
</dbReference>
<dbReference type="PANTHER" id="PTHR14269:SF62">
    <property type="entry name" value="CDP-DIACYLGLYCEROL--GLYCEROL-3-PHOSPHATE 3-PHOSPHATIDYLTRANSFERASE 1, CHLOROPLASTIC"/>
    <property type="match status" value="1"/>
</dbReference>
<dbReference type="InterPro" id="IPR000462">
    <property type="entry name" value="CDP-OH_P_trans"/>
</dbReference>
<keyword evidence="9" id="KW-0594">Phospholipid biosynthesis</keyword>
<feature type="transmembrane region" description="Helical" evidence="12">
    <location>
        <begin position="162"/>
        <end position="186"/>
    </location>
</feature>
<dbReference type="Gene3D" id="1.20.120.1760">
    <property type="match status" value="1"/>
</dbReference>
<dbReference type="PROSITE" id="PS00379">
    <property type="entry name" value="CDP_ALCOHOL_P_TRANSF"/>
    <property type="match status" value="1"/>
</dbReference>
<evidence type="ECO:0000256" key="2">
    <source>
        <dbReference type="ARBA" id="ARBA00010441"/>
    </source>
</evidence>
<evidence type="ECO:0000313" key="14">
    <source>
        <dbReference type="EMBL" id="KFI57154.1"/>
    </source>
</evidence>
<feature type="transmembrane region" description="Helical" evidence="12">
    <location>
        <begin position="83"/>
        <end position="108"/>
    </location>
</feature>
<gene>
    <name evidence="13" type="ORF">BcFMB_07430</name>
    <name evidence="14" type="ORF">BCHO_1186</name>
</gene>
<dbReference type="EMBL" id="JGYU01000006">
    <property type="protein sequence ID" value="KFI57154.1"/>
    <property type="molecule type" value="Genomic_DNA"/>
</dbReference>
<evidence type="ECO:0000256" key="6">
    <source>
        <dbReference type="ARBA" id="ARBA00022989"/>
    </source>
</evidence>
<dbReference type="STRING" id="35760.BCHO_1186"/>
<comment type="subcellular location">
    <subcellularLocation>
        <location evidence="1">Membrane</location>
        <topology evidence="1">Multi-pass membrane protein</topology>
    </subcellularLocation>
</comment>
<comment type="similarity">
    <text evidence="2 11">Belongs to the CDP-alcohol phosphatidyltransferase class-I family.</text>
</comment>
<evidence type="ECO:0000256" key="9">
    <source>
        <dbReference type="ARBA" id="ARBA00023209"/>
    </source>
</evidence>
<proteinExistence type="inferred from homology"/>
<evidence type="ECO:0000256" key="12">
    <source>
        <dbReference type="SAM" id="Phobius"/>
    </source>
</evidence>
<feature type="transmembrane region" description="Helical" evidence="12">
    <location>
        <begin position="14"/>
        <end position="37"/>
    </location>
</feature>
<keyword evidence="3" id="KW-0444">Lipid biosynthesis</keyword>
<evidence type="ECO:0000256" key="1">
    <source>
        <dbReference type="ARBA" id="ARBA00004141"/>
    </source>
</evidence>
<dbReference type="EMBL" id="CP018044">
    <property type="protein sequence ID" value="ATU20775.1"/>
    <property type="molecule type" value="Genomic_DNA"/>
</dbReference>
<dbReference type="PIRSF" id="PIRSF000847">
    <property type="entry name" value="Phos_ph_gly_syn"/>
    <property type="match status" value="1"/>
</dbReference>
<dbReference type="EC" id="2.7.8.5" evidence="14"/>
<evidence type="ECO:0000256" key="4">
    <source>
        <dbReference type="ARBA" id="ARBA00022679"/>
    </source>
</evidence>
<dbReference type="Pfam" id="PF01066">
    <property type="entry name" value="CDP-OH_P_transf"/>
    <property type="match status" value="1"/>
</dbReference>
<accession>A0A087AEF4</accession>
<evidence type="ECO:0000256" key="5">
    <source>
        <dbReference type="ARBA" id="ARBA00022692"/>
    </source>
</evidence>
<keyword evidence="6 12" id="KW-1133">Transmembrane helix</keyword>
<keyword evidence="7" id="KW-0443">Lipid metabolism</keyword>
<dbReference type="RefSeq" id="WP_024540420.1">
    <property type="nucleotide sequence ID" value="NZ_CP018044.1"/>
</dbReference>
<evidence type="ECO:0000256" key="11">
    <source>
        <dbReference type="RuleBase" id="RU003750"/>
    </source>
</evidence>
<keyword evidence="5 12" id="KW-0812">Transmembrane</keyword>
<keyword evidence="10" id="KW-1208">Phospholipid metabolism</keyword>
<protein>
    <submittedName>
        <fullName evidence="14">CDP-diacylglycerol--glycerol-3-phosphate 3-phosphatidyltransferase</fullName>
        <ecNumber evidence="14">2.7.8.5</ecNumber>
    </submittedName>
</protein>
<evidence type="ECO:0000313" key="16">
    <source>
        <dbReference type="Proteomes" id="UP000229907"/>
    </source>
</evidence>
<dbReference type="InterPro" id="IPR050324">
    <property type="entry name" value="CDP-alcohol_PTase-I"/>
</dbReference>
<sequence length="213" mass="23109">MAADGKYSPEPRDVILTIPNLISALRIISIPVIAWLIARHDMVWALVVLAISSASDGLDGIIARNFNQVSKLGQILDPIADRLLIICSILALAICGVVPWWMLVLVAARDVVLGILTLVLAQHDYGPLPVHFVGKTGTAVLLISIIGLMVADIRRSFLPLEILHYGAIACAIWGIGLYWVAGVIYLRQGVSLIRADHRSGRAGTAERRRDVGR</sequence>
<evidence type="ECO:0000313" key="15">
    <source>
        <dbReference type="Proteomes" id="UP000028995"/>
    </source>
</evidence>
<keyword evidence="8 12" id="KW-0472">Membrane</keyword>